<dbReference type="SUPFAM" id="SSF54427">
    <property type="entry name" value="NTF2-like"/>
    <property type="match status" value="1"/>
</dbReference>
<dbReference type="InterPro" id="IPR032710">
    <property type="entry name" value="NTF2-like_dom_sf"/>
</dbReference>
<organism evidence="1 2">
    <name type="scientific">Agromyces mediolanus</name>
    <name type="common">Corynebacterium mediolanum</name>
    <dbReference type="NCBI Taxonomy" id="41986"/>
    <lineage>
        <taxon>Bacteria</taxon>
        <taxon>Bacillati</taxon>
        <taxon>Actinomycetota</taxon>
        <taxon>Actinomycetes</taxon>
        <taxon>Micrococcales</taxon>
        <taxon>Microbacteriaceae</taxon>
        <taxon>Agromyces</taxon>
    </lineage>
</organism>
<dbReference type="Gene3D" id="3.10.450.50">
    <property type="match status" value="1"/>
</dbReference>
<dbReference type="GO" id="GO:0030638">
    <property type="term" value="P:polyketide metabolic process"/>
    <property type="evidence" value="ECO:0007669"/>
    <property type="project" value="InterPro"/>
</dbReference>
<name>A0A918FC40_AGRME</name>
<reference evidence="1" key="2">
    <citation type="submission" date="2020-09" db="EMBL/GenBank/DDBJ databases">
        <authorList>
            <person name="Sun Q."/>
            <person name="Ohkuma M."/>
        </authorList>
    </citation>
    <scope>NUCLEOTIDE SEQUENCE</scope>
    <source>
        <strain evidence="1">JCM 3346</strain>
    </source>
</reference>
<dbReference type="Proteomes" id="UP000610303">
    <property type="component" value="Unassembled WGS sequence"/>
</dbReference>
<dbReference type="PANTHER" id="PTHR38436">
    <property type="entry name" value="POLYKETIDE CYCLASE SNOAL-LIKE DOMAIN"/>
    <property type="match status" value="1"/>
</dbReference>
<dbReference type="EMBL" id="BMRJ01000002">
    <property type="protein sequence ID" value="GGR29381.1"/>
    <property type="molecule type" value="Genomic_DNA"/>
</dbReference>
<evidence type="ECO:0000313" key="1">
    <source>
        <dbReference type="EMBL" id="GGR29381.1"/>
    </source>
</evidence>
<proteinExistence type="predicted"/>
<gene>
    <name evidence="1" type="ORF">GCM10010196_24110</name>
</gene>
<dbReference type="Pfam" id="PF07366">
    <property type="entry name" value="SnoaL"/>
    <property type="match status" value="1"/>
</dbReference>
<protein>
    <recommendedName>
        <fullName evidence="3">Ester cyclase</fullName>
    </recommendedName>
</protein>
<keyword evidence="2" id="KW-1185">Reference proteome</keyword>
<dbReference type="AlphaFoldDB" id="A0A918FC40"/>
<dbReference type="InterPro" id="IPR009959">
    <property type="entry name" value="Cyclase_SnoaL-like"/>
</dbReference>
<evidence type="ECO:0008006" key="3">
    <source>
        <dbReference type="Google" id="ProtNLM"/>
    </source>
</evidence>
<dbReference type="PANTHER" id="PTHR38436:SF1">
    <property type="entry name" value="ESTER CYCLASE"/>
    <property type="match status" value="1"/>
</dbReference>
<accession>A0A918FC40</accession>
<evidence type="ECO:0000313" key="2">
    <source>
        <dbReference type="Proteomes" id="UP000610303"/>
    </source>
</evidence>
<reference evidence="1" key="1">
    <citation type="journal article" date="2014" name="Int. J. Syst. Evol. Microbiol.">
        <title>Complete genome sequence of Corynebacterium casei LMG S-19264T (=DSM 44701T), isolated from a smear-ripened cheese.</title>
        <authorList>
            <consortium name="US DOE Joint Genome Institute (JGI-PGF)"/>
            <person name="Walter F."/>
            <person name="Albersmeier A."/>
            <person name="Kalinowski J."/>
            <person name="Ruckert C."/>
        </authorList>
    </citation>
    <scope>NUCLEOTIDE SEQUENCE</scope>
    <source>
        <strain evidence="1">JCM 3346</strain>
    </source>
</reference>
<dbReference type="RefSeq" id="WP_189085594.1">
    <property type="nucleotide sequence ID" value="NZ_BMRJ01000002.1"/>
</dbReference>
<sequence length="176" mass="20261">MDDVAARNKEIALEVWGNDLDSHKTSPDDPSFREHFERYYTEDYWNHASQPGKDRGFQNAYYVRKAFLELFTDPNFVIDKVAADGDLVFLEGVFTAKHTGLTLYGVPATGVEVSQPQVHILRFRDFKISEHFVVRDDYEMYRQVVPLDQDGGILRFVDTDKYDAEREDAASVEAGR</sequence>
<comment type="caution">
    <text evidence="1">The sequence shown here is derived from an EMBL/GenBank/DDBJ whole genome shotgun (WGS) entry which is preliminary data.</text>
</comment>